<evidence type="ECO:0000313" key="3">
    <source>
        <dbReference type="Proteomes" id="UP000681414"/>
    </source>
</evidence>
<sequence length="130" mass="14707">MAKRLSELQYAAIAILAMPKRGGMTYDQVAEKVGVSRQTLYEWRNQDAFNDEMKKQVLRNAIEHLPDMYASIPQHVIQEGNAALFRTYLQSLGMLTEKVEVDNKSGNGSADIDAMKAEIERMKGKRKEGE</sequence>
<feature type="domain" description="Homeodomain phBC6A51-type" evidence="1">
    <location>
        <begin position="3"/>
        <end position="107"/>
    </location>
</feature>
<name>A0A942TCV4_9BACI</name>
<dbReference type="EMBL" id="JAGYPG010000002">
    <property type="protein sequence ID" value="MBS4195340.1"/>
    <property type="molecule type" value="Genomic_DNA"/>
</dbReference>
<evidence type="ECO:0000313" key="2">
    <source>
        <dbReference type="EMBL" id="MBS4195340.1"/>
    </source>
</evidence>
<dbReference type="InterPro" id="IPR001387">
    <property type="entry name" value="Cro/C1-type_HTH"/>
</dbReference>
<organism evidence="2 3">
    <name type="scientific">Lederbergia citri</name>
    <dbReference type="NCBI Taxonomy" id="2833580"/>
    <lineage>
        <taxon>Bacteria</taxon>
        <taxon>Bacillati</taxon>
        <taxon>Bacillota</taxon>
        <taxon>Bacilli</taxon>
        <taxon>Bacillales</taxon>
        <taxon>Bacillaceae</taxon>
        <taxon>Lederbergia</taxon>
    </lineage>
</organism>
<comment type="caution">
    <text evidence="2">The sequence shown here is derived from an EMBL/GenBank/DDBJ whole genome shotgun (WGS) entry which is preliminary data.</text>
</comment>
<dbReference type="SUPFAM" id="SSF46689">
    <property type="entry name" value="Homeodomain-like"/>
    <property type="match status" value="1"/>
</dbReference>
<dbReference type="Gene3D" id="1.10.10.60">
    <property type="entry name" value="Homeodomain-like"/>
    <property type="match status" value="1"/>
</dbReference>
<evidence type="ECO:0000259" key="1">
    <source>
        <dbReference type="Pfam" id="PF13022"/>
    </source>
</evidence>
<dbReference type="Proteomes" id="UP000681414">
    <property type="component" value="Unassembled WGS sequence"/>
</dbReference>
<dbReference type="Pfam" id="PF13022">
    <property type="entry name" value="HTH_Tnp_1_2"/>
    <property type="match status" value="1"/>
</dbReference>
<dbReference type="RefSeq" id="WP_213124567.1">
    <property type="nucleotide sequence ID" value="NZ_JAGYPG010000002.1"/>
</dbReference>
<gene>
    <name evidence="2" type="ORF">KHA97_09755</name>
</gene>
<dbReference type="AlphaFoldDB" id="A0A942TCV4"/>
<proteinExistence type="predicted"/>
<protein>
    <submittedName>
        <fullName evidence="2">Helix-turn-helix domain-containing protein</fullName>
    </submittedName>
</protein>
<dbReference type="InterPro" id="IPR024978">
    <property type="entry name" value="Homeodomain_phBC6A51-type"/>
</dbReference>
<keyword evidence="3" id="KW-1185">Reference proteome</keyword>
<dbReference type="InterPro" id="IPR009057">
    <property type="entry name" value="Homeodomain-like_sf"/>
</dbReference>
<accession>A0A942TCV4</accession>
<dbReference type="CDD" id="cd00093">
    <property type="entry name" value="HTH_XRE"/>
    <property type="match status" value="1"/>
</dbReference>
<reference evidence="2 3" key="1">
    <citation type="submission" date="2021-05" db="EMBL/GenBank/DDBJ databases">
        <title>Novel Bacillus species.</title>
        <authorList>
            <person name="Liu G."/>
        </authorList>
    </citation>
    <scope>NUCLEOTIDE SEQUENCE [LARGE SCALE GENOMIC DNA]</scope>
    <source>
        <strain evidence="3">FJAT-49780</strain>
    </source>
</reference>